<dbReference type="Gene3D" id="3.40.50.300">
    <property type="entry name" value="P-loop containing nucleotide triphosphate hydrolases"/>
    <property type="match status" value="1"/>
</dbReference>
<proteinExistence type="predicted"/>
<dbReference type="GO" id="GO:0009898">
    <property type="term" value="C:cytoplasmic side of plasma membrane"/>
    <property type="evidence" value="ECO:0007669"/>
    <property type="project" value="TreeGrafter"/>
</dbReference>
<evidence type="ECO:0000313" key="4">
    <source>
        <dbReference type="Proteomes" id="UP000432015"/>
    </source>
</evidence>
<evidence type="ECO:0000256" key="1">
    <source>
        <dbReference type="SAM" id="MobiDB-lite"/>
    </source>
</evidence>
<dbReference type="GO" id="GO:0005524">
    <property type="term" value="F:ATP binding"/>
    <property type="evidence" value="ECO:0007669"/>
    <property type="project" value="TreeGrafter"/>
</dbReference>
<reference evidence="3 4" key="1">
    <citation type="submission" date="2019-11" db="EMBL/GenBank/DDBJ databases">
        <authorList>
            <person name="Cao P."/>
        </authorList>
    </citation>
    <scope>NUCLEOTIDE SEQUENCE [LARGE SCALE GENOMIC DNA]</scope>
    <source>
        <strain evidence="3 4">NEAU-AAG5</strain>
    </source>
</reference>
<dbReference type="GO" id="GO:0005829">
    <property type="term" value="C:cytosol"/>
    <property type="evidence" value="ECO:0007669"/>
    <property type="project" value="TreeGrafter"/>
</dbReference>
<feature type="domain" description="CobQ/CobB/MinD/ParA nucleotide binding" evidence="2">
    <location>
        <begin position="151"/>
        <end position="349"/>
    </location>
</feature>
<feature type="region of interest" description="Disordered" evidence="1">
    <location>
        <begin position="1"/>
        <end position="93"/>
    </location>
</feature>
<keyword evidence="4" id="KW-1185">Reference proteome</keyword>
<protein>
    <recommendedName>
        <fullName evidence="2">CobQ/CobB/MinD/ParA nucleotide binding domain-containing protein</fullName>
    </recommendedName>
</protein>
<comment type="caution">
    <text evidence="3">The sequence shown here is derived from an EMBL/GenBank/DDBJ whole genome shotgun (WGS) entry which is preliminary data.</text>
</comment>
<dbReference type="RefSeq" id="WP_156219559.1">
    <property type="nucleotide sequence ID" value="NZ_WOFH01000011.1"/>
</dbReference>
<dbReference type="AlphaFoldDB" id="A0A7K1L7K1"/>
<evidence type="ECO:0000313" key="3">
    <source>
        <dbReference type="EMBL" id="MUN40421.1"/>
    </source>
</evidence>
<dbReference type="Proteomes" id="UP000432015">
    <property type="component" value="Unassembled WGS sequence"/>
</dbReference>
<gene>
    <name evidence="3" type="ORF">GNZ18_28040</name>
</gene>
<dbReference type="GO" id="GO:0051782">
    <property type="term" value="P:negative regulation of cell division"/>
    <property type="evidence" value="ECO:0007669"/>
    <property type="project" value="TreeGrafter"/>
</dbReference>
<sequence>MADQDGDAPPPDLDLTVVDAPTLHRRTPSPPPAPPPAPPAPPPAFGQPADLSVTRPDQPPPRVDAAPPPPPAPPPPAPPPPAPPRPAPPPVVPPVVPTAPEALVQGPVHGDSVMRRVVRGALHPFRSADDVRVVTEHGRWIAHPVTTGRRIAVLGVREGSGKSTVSALVTTAFAHHRDDRVLALDLDPEMGSLPLRLGVRNEHPVADITGADLSTASFEQVRELLVPLGERLWALPTTYGTVGAGRGLVDARLYRSAGVQLSRFFGITVADNGAGTRTPLHRAVLAAAHAQILVAPATVDGAAAVGRVLDWMGSGDLRALLPRTLVVFTSHTPHKAGTVDVDRAAGILAEVGVTTIRLGFDRQLAVGTTLDHGRLAYATRLTAIAIAAEALRLALTA</sequence>
<dbReference type="InterPro" id="IPR027417">
    <property type="entry name" value="P-loop_NTPase"/>
</dbReference>
<dbReference type="SUPFAM" id="SSF81995">
    <property type="entry name" value="beta-sandwich domain of Sec23/24"/>
    <property type="match status" value="1"/>
</dbReference>
<dbReference type="SUPFAM" id="SSF52540">
    <property type="entry name" value="P-loop containing nucleoside triphosphate hydrolases"/>
    <property type="match status" value="1"/>
</dbReference>
<dbReference type="InterPro" id="IPR002586">
    <property type="entry name" value="CobQ/CobB/MinD/ParA_Nub-bd_dom"/>
</dbReference>
<evidence type="ECO:0000259" key="2">
    <source>
        <dbReference type="Pfam" id="PF01656"/>
    </source>
</evidence>
<accession>A0A7K1L7K1</accession>
<dbReference type="EMBL" id="WOFH01000011">
    <property type="protein sequence ID" value="MUN40421.1"/>
    <property type="molecule type" value="Genomic_DNA"/>
</dbReference>
<dbReference type="GO" id="GO:0016887">
    <property type="term" value="F:ATP hydrolysis activity"/>
    <property type="evidence" value="ECO:0007669"/>
    <property type="project" value="TreeGrafter"/>
</dbReference>
<dbReference type="PANTHER" id="PTHR43384">
    <property type="entry name" value="SEPTUM SITE-DETERMINING PROTEIN MIND HOMOLOG, CHLOROPLASTIC-RELATED"/>
    <property type="match status" value="1"/>
</dbReference>
<name>A0A7K1L7K1_9ACTN</name>
<dbReference type="InterPro" id="IPR050625">
    <property type="entry name" value="ParA/MinD_ATPase"/>
</dbReference>
<dbReference type="Pfam" id="PF01656">
    <property type="entry name" value="CbiA"/>
    <property type="match status" value="1"/>
</dbReference>
<feature type="compositionally biased region" description="Pro residues" evidence="1">
    <location>
        <begin position="57"/>
        <end position="93"/>
    </location>
</feature>
<dbReference type="PANTHER" id="PTHR43384:SF14">
    <property type="entry name" value="ESX-1 SECRETION-ASSOCIATED PROTEIN ESPI"/>
    <property type="match status" value="1"/>
</dbReference>
<feature type="compositionally biased region" description="Pro residues" evidence="1">
    <location>
        <begin position="28"/>
        <end position="45"/>
    </location>
</feature>
<organism evidence="3 4">
    <name type="scientific">Actinomadura litoris</name>
    <dbReference type="NCBI Taxonomy" id="2678616"/>
    <lineage>
        <taxon>Bacteria</taxon>
        <taxon>Bacillati</taxon>
        <taxon>Actinomycetota</taxon>
        <taxon>Actinomycetes</taxon>
        <taxon>Streptosporangiales</taxon>
        <taxon>Thermomonosporaceae</taxon>
        <taxon>Actinomadura</taxon>
    </lineage>
</organism>